<dbReference type="RefSeq" id="WP_188696227.1">
    <property type="nucleotide sequence ID" value="NZ_BMLS01000004.1"/>
</dbReference>
<accession>A0A917Z2S7</accession>
<dbReference type="PANTHER" id="PTHR38602:SF1">
    <property type="entry name" value="INNER MEMBRANE PROTEIN"/>
    <property type="match status" value="1"/>
</dbReference>
<comment type="caution">
    <text evidence="2">The sequence shown here is derived from an EMBL/GenBank/DDBJ whole genome shotgun (WGS) entry which is preliminary data.</text>
</comment>
<keyword evidence="1" id="KW-0812">Transmembrane</keyword>
<feature type="transmembrane region" description="Helical" evidence="1">
    <location>
        <begin position="44"/>
        <end position="61"/>
    </location>
</feature>
<reference evidence="2" key="2">
    <citation type="submission" date="2020-09" db="EMBL/GenBank/DDBJ databases">
        <authorList>
            <person name="Sun Q."/>
            <person name="Zhou Y."/>
        </authorList>
    </citation>
    <scope>NUCLEOTIDE SEQUENCE</scope>
    <source>
        <strain evidence="2">CGMCC 1.7086</strain>
    </source>
</reference>
<reference evidence="2" key="1">
    <citation type="journal article" date="2014" name="Int. J. Syst. Evol. Microbiol.">
        <title>Complete genome sequence of Corynebacterium casei LMG S-19264T (=DSM 44701T), isolated from a smear-ripened cheese.</title>
        <authorList>
            <consortium name="US DOE Joint Genome Institute (JGI-PGF)"/>
            <person name="Walter F."/>
            <person name="Albersmeier A."/>
            <person name="Kalinowski J."/>
            <person name="Ruckert C."/>
        </authorList>
    </citation>
    <scope>NUCLEOTIDE SEQUENCE</scope>
    <source>
        <strain evidence="2">CGMCC 1.7086</strain>
    </source>
</reference>
<evidence type="ECO:0000256" key="1">
    <source>
        <dbReference type="SAM" id="Phobius"/>
    </source>
</evidence>
<dbReference type="PANTHER" id="PTHR38602">
    <property type="entry name" value="INNER MEMBRANE PROTEIN-RELATED"/>
    <property type="match status" value="1"/>
</dbReference>
<name>A0A917Z2S7_9ALTE</name>
<keyword evidence="1" id="KW-1133">Transmembrane helix</keyword>
<keyword evidence="3" id="KW-1185">Reference proteome</keyword>
<sequence>MTDTLWIALALVLILEGIGPLLFPNRWQGFMRQLASQAPQQLRTMGGAMVTIGLVALYFLLN</sequence>
<evidence type="ECO:0008006" key="4">
    <source>
        <dbReference type="Google" id="ProtNLM"/>
    </source>
</evidence>
<dbReference type="Proteomes" id="UP000606935">
    <property type="component" value="Unassembled WGS sequence"/>
</dbReference>
<gene>
    <name evidence="2" type="primary">yjeT</name>
    <name evidence="2" type="ORF">GCM10010982_27390</name>
</gene>
<evidence type="ECO:0000313" key="3">
    <source>
        <dbReference type="Proteomes" id="UP000606935"/>
    </source>
</evidence>
<proteinExistence type="predicted"/>
<keyword evidence="1" id="KW-0472">Membrane</keyword>
<feature type="transmembrane region" description="Helical" evidence="1">
    <location>
        <begin position="6"/>
        <end position="23"/>
    </location>
</feature>
<protein>
    <recommendedName>
        <fullName evidence="4">DUF2065 domain-containing protein</fullName>
    </recommendedName>
</protein>
<evidence type="ECO:0000313" key="2">
    <source>
        <dbReference type="EMBL" id="GGO71488.1"/>
    </source>
</evidence>
<dbReference type="InterPro" id="IPR019201">
    <property type="entry name" value="DUF2065"/>
</dbReference>
<dbReference type="Pfam" id="PF09838">
    <property type="entry name" value="DUF2065"/>
    <property type="match status" value="1"/>
</dbReference>
<dbReference type="AlphaFoldDB" id="A0A917Z2S7"/>
<dbReference type="EMBL" id="BMLS01000004">
    <property type="protein sequence ID" value="GGO71488.1"/>
    <property type="molecule type" value="Genomic_DNA"/>
</dbReference>
<organism evidence="2 3">
    <name type="scientific">Bowmanella pacifica</name>
    <dbReference type="NCBI Taxonomy" id="502051"/>
    <lineage>
        <taxon>Bacteria</taxon>
        <taxon>Pseudomonadati</taxon>
        <taxon>Pseudomonadota</taxon>
        <taxon>Gammaproteobacteria</taxon>
        <taxon>Alteromonadales</taxon>
        <taxon>Alteromonadaceae</taxon>
        <taxon>Bowmanella</taxon>
    </lineage>
</organism>